<dbReference type="Proteomes" id="UP000270094">
    <property type="component" value="Unassembled WGS sequence"/>
</dbReference>
<dbReference type="EMBL" id="UYYB01029783">
    <property type="protein sequence ID" value="VDM73273.1"/>
    <property type="molecule type" value="Genomic_DNA"/>
</dbReference>
<accession>A0A3P7IZ56</accession>
<keyword evidence="2" id="KW-1185">Reference proteome</keyword>
<proteinExistence type="predicted"/>
<dbReference type="AlphaFoldDB" id="A0A3P7IZ56"/>
<reference evidence="1 2" key="1">
    <citation type="submission" date="2018-11" db="EMBL/GenBank/DDBJ databases">
        <authorList>
            <consortium name="Pathogen Informatics"/>
        </authorList>
    </citation>
    <scope>NUCLEOTIDE SEQUENCE [LARGE SCALE GENOMIC DNA]</scope>
</reference>
<gene>
    <name evidence="1" type="ORF">SVUK_LOCUS8271</name>
</gene>
<evidence type="ECO:0000313" key="1">
    <source>
        <dbReference type="EMBL" id="VDM73273.1"/>
    </source>
</evidence>
<name>A0A3P7IZ56_STRVU</name>
<sequence>MGASGNCLEKEELLTDFPEGMLGSGYDELKPGAVPNMEESRYELTSYVN</sequence>
<protein>
    <submittedName>
        <fullName evidence="1">Uncharacterized protein</fullName>
    </submittedName>
</protein>
<evidence type="ECO:0000313" key="2">
    <source>
        <dbReference type="Proteomes" id="UP000270094"/>
    </source>
</evidence>
<organism evidence="1 2">
    <name type="scientific">Strongylus vulgaris</name>
    <name type="common">Blood worm</name>
    <dbReference type="NCBI Taxonomy" id="40348"/>
    <lineage>
        <taxon>Eukaryota</taxon>
        <taxon>Metazoa</taxon>
        <taxon>Ecdysozoa</taxon>
        <taxon>Nematoda</taxon>
        <taxon>Chromadorea</taxon>
        <taxon>Rhabditida</taxon>
        <taxon>Rhabditina</taxon>
        <taxon>Rhabditomorpha</taxon>
        <taxon>Strongyloidea</taxon>
        <taxon>Strongylidae</taxon>
        <taxon>Strongylus</taxon>
    </lineage>
</organism>